<dbReference type="Pfam" id="PF10259">
    <property type="entry name" value="Rogdi_lz"/>
    <property type="match status" value="1"/>
</dbReference>
<dbReference type="InterPro" id="IPR028241">
    <property type="entry name" value="RAVE2/Rogdi"/>
</dbReference>
<dbReference type="Proteomes" id="UP001172155">
    <property type="component" value="Unassembled WGS sequence"/>
</dbReference>
<dbReference type="PANTHER" id="PTHR13618:SF1">
    <property type="entry name" value="PROTEIN ROGDI HOMOLOG"/>
    <property type="match status" value="1"/>
</dbReference>
<feature type="compositionally biased region" description="Polar residues" evidence="1">
    <location>
        <begin position="174"/>
        <end position="186"/>
    </location>
</feature>
<feature type="compositionally biased region" description="Pro residues" evidence="1">
    <location>
        <begin position="191"/>
        <end position="200"/>
    </location>
</feature>
<organism evidence="2 3">
    <name type="scientific">Schizothecium vesticola</name>
    <dbReference type="NCBI Taxonomy" id="314040"/>
    <lineage>
        <taxon>Eukaryota</taxon>
        <taxon>Fungi</taxon>
        <taxon>Dikarya</taxon>
        <taxon>Ascomycota</taxon>
        <taxon>Pezizomycotina</taxon>
        <taxon>Sordariomycetes</taxon>
        <taxon>Sordariomycetidae</taxon>
        <taxon>Sordariales</taxon>
        <taxon>Schizotheciaceae</taxon>
        <taxon>Schizothecium</taxon>
    </lineage>
</organism>
<gene>
    <name evidence="2" type="ORF">B0T18DRAFT_444975</name>
</gene>
<protein>
    <submittedName>
        <fullName evidence="2">RAVE subunit 2/Rogdi</fullName>
    </submittedName>
</protein>
<dbReference type="EMBL" id="JAUKUD010000003">
    <property type="protein sequence ID" value="KAK0749022.1"/>
    <property type="molecule type" value="Genomic_DNA"/>
</dbReference>
<reference evidence="2" key="1">
    <citation type="submission" date="2023-06" db="EMBL/GenBank/DDBJ databases">
        <title>Genome-scale phylogeny and comparative genomics of the fungal order Sordariales.</title>
        <authorList>
            <consortium name="Lawrence Berkeley National Laboratory"/>
            <person name="Hensen N."/>
            <person name="Bonometti L."/>
            <person name="Westerberg I."/>
            <person name="Brannstrom I.O."/>
            <person name="Guillou S."/>
            <person name="Cros-Aarteil S."/>
            <person name="Calhoun S."/>
            <person name="Haridas S."/>
            <person name="Kuo A."/>
            <person name="Mondo S."/>
            <person name="Pangilinan J."/>
            <person name="Riley R."/>
            <person name="LaButti K."/>
            <person name="Andreopoulos B."/>
            <person name="Lipzen A."/>
            <person name="Chen C."/>
            <person name="Yanf M."/>
            <person name="Daum C."/>
            <person name="Ng V."/>
            <person name="Clum A."/>
            <person name="Steindorff A."/>
            <person name="Ohm R."/>
            <person name="Martin F."/>
            <person name="Silar P."/>
            <person name="Natvig D."/>
            <person name="Lalanne C."/>
            <person name="Gautier V."/>
            <person name="Ament-velasquez S.L."/>
            <person name="Kruys A."/>
            <person name="Hutchinson M.I."/>
            <person name="Powell A.J."/>
            <person name="Barry K."/>
            <person name="Miller A.N."/>
            <person name="Grigoriev I.V."/>
            <person name="Debuchy R."/>
            <person name="Gladieux P."/>
            <person name="Thoren M.H."/>
            <person name="Johannesson H."/>
        </authorList>
    </citation>
    <scope>NUCLEOTIDE SEQUENCE</scope>
    <source>
        <strain evidence="2">SMH3187-1</strain>
    </source>
</reference>
<sequence length="357" mass="38624">MAVEIWPRLAHDELKRAVEVSEKRELDWLIEALHETLTDLKHGLEHCYSLLAPIDPGSTLAVSTPRNEVVKGYVTRVGTRIVKGTIHVRLRTLPPQTLTIDPDHPIHLAPLTSLHTFLTQAIDLLGITLSYSYPTAHPPPRTTTTSSAQFLAAQLRLLSQSLLEASSLLKGPPLTTSDPTWTSRSIAPSHFLPPPNPTHPSPLAHAANGVPPLSFHLGIQDSCLVLWLRSLEPADAPVNFGTKLALAIGTTRRLEHDEAEKTFGFCCSHDASPAPTDDGRGGGPVTRHASFPAGDVPLSGRRPVDVFVREKVRIETADPSLLSLSSKLAALGRTLAAARRNLAAVMGEEEDREGEDA</sequence>
<accession>A0AA40F0S1</accession>
<dbReference type="PANTHER" id="PTHR13618">
    <property type="entry name" value="LEUCINE ZIPPER CONTAINING TRANSCRIPTION FACTOR LZF1"/>
    <property type="match status" value="1"/>
</dbReference>
<feature type="region of interest" description="Disordered" evidence="1">
    <location>
        <begin position="174"/>
        <end position="205"/>
    </location>
</feature>
<proteinExistence type="predicted"/>
<evidence type="ECO:0000313" key="3">
    <source>
        <dbReference type="Proteomes" id="UP001172155"/>
    </source>
</evidence>
<dbReference type="AlphaFoldDB" id="A0AA40F0S1"/>
<name>A0AA40F0S1_9PEZI</name>
<evidence type="ECO:0000256" key="1">
    <source>
        <dbReference type="SAM" id="MobiDB-lite"/>
    </source>
</evidence>
<comment type="caution">
    <text evidence="2">The sequence shown here is derived from an EMBL/GenBank/DDBJ whole genome shotgun (WGS) entry which is preliminary data.</text>
</comment>
<keyword evidence="3" id="KW-1185">Reference proteome</keyword>
<evidence type="ECO:0000313" key="2">
    <source>
        <dbReference type="EMBL" id="KAK0749022.1"/>
    </source>
</evidence>
<dbReference type="GO" id="GO:0043291">
    <property type="term" value="C:RAVE complex"/>
    <property type="evidence" value="ECO:0007669"/>
    <property type="project" value="TreeGrafter"/>
</dbReference>